<comment type="caution">
    <text evidence="8">Lacks conserved residue(s) required for the propagation of feature annotation.</text>
</comment>
<protein>
    <recommendedName>
        <fullName evidence="9">Sushi domain-containing protein</fullName>
    </recommendedName>
</protein>
<feature type="domain" description="Sushi" evidence="9">
    <location>
        <begin position="150"/>
        <end position="209"/>
    </location>
</feature>
<dbReference type="Pfam" id="PF00084">
    <property type="entry name" value="Sushi"/>
    <property type="match status" value="4"/>
</dbReference>
<sequence length="272" mass="29499">MERSRSHVVPVASAARTVLTAKDSEPAGGCGVPVVSSSSHTSLTDAYILRTSFGSGEQVQYVCVVGYIQAGGSRYRTCRGGQWTPLRLRCERKPCGSAGEILNGWFEYSGVEFGDTAKAVCDEGYNLVGKATRTCMSQGWDGRIPVCEAVQCNEPPQVMNADLRGPQEPPYSYRTVVRYQCRAGTLSGSSEIWCTEDGTWSSPPPTCKEMTCPPPKVPGGSWAGAHNGPYQFRDTISIECERPYWRSGPRTVTCGSDGRWSPGLPRCYSPGK</sequence>
<keyword evidence="3 8" id="KW-0768">Sushi</keyword>
<dbReference type="GO" id="GO:0005576">
    <property type="term" value="C:extracellular region"/>
    <property type="evidence" value="ECO:0007669"/>
    <property type="project" value="UniProtKB-SubCell"/>
</dbReference>
<dbReference type="FunFam" id="2.10.70.10:FF:000003">
    <property type="entry name" value="Versican core protein"/>
    <property type="match status" value="1"/>
</dbReference>
<evidence type="ECO:0000256" key="4">
    <source>
        <dbReference type="ARBA" id="ARBA00022729"/>
    </source>
</evidence>
<feature type="domain" description="Sushi" evidence="9">
    <location>
        <begin position="28"/>
        <end position="92"/>
    </location>
</feature>
<dbReference type="InterPro" id="IPR035976">
    <property type="entry name" value="Sushi/SCR/CCP_sf"/>
</dbReference>
<dbReference type="InterPro" id="IPR050350">
    <property type="entry name" value="Compl-Cell_Adhes-Reg"/>
</dbReference>
<evidence type="ECO:0000256" key="2">
    <source>
        <dbReference type="ARBA" id="ARBA00022525"/>
    </source>
</evidence>
<keyword evidence="4" id="KW-0732">Signal</keyword>
<evidence type="ECO:0000313" key="11">
    <source>
        <dbReference type="Proteomes" id="UP000472265"/>
    </source>
</evidence>
<dbReference type="Proteomes" id="UP000472265">
    <property type="component" value="Chromosome 7"/>
</dbReference>
<reference evidence="10" key="2">
    <citation type="submission" date="2025-08" db="UniProtKB">
        <authorList>
            <consortium name="Ensembl"/>
        </authorList>
    </citation>
    <scope>IDENTIFICATION</scope>
</reference>
<dbReference type="InParanoid" id="A0A671Y6J3"/>
<feature type="disulfide bond" evidence="8">
    <location>
        <begin position="63"/>
        <end position="90"/>
    </location>
</feature>
<evidence type="ECO:0000256" key="6">
    <source>
        <dbReference type="ARBA" id="ARBA00023157"/>
    </source>
</evidence>
<dbReference type="PANTHER" id="PTHR19325">
    <property type="entry name" value="COMPLEMENT COMPONENT-RELATED SUSHI DOMAIN-CONTAINING"/>
    <property type="match status" value="1"/>
</dbReference>
<evidence type="ECO:0000256" key="8">
    <source>
        <dbReference type="PROSITE-ProRule" id="PRU00302"/>
    </source>
</evidence>
<keyword evidence="6 8" id="KW-1015">Disulfide bond</keyword>
<proteinExistence type="predicted"/>
<evidence type="ECO:0000313" key="10">
    <source>
        <dbReference type="Ensembl" id="ENSSAUP00010056751.1"/>
    </source>
</evidence>
<evidence type="ECO:0000259" key="9">
    <source>
        <dbReference type="PROSITE" id="PS50923"/>
    </source>
</evidence>
<dbReference type="PROSITE" id="PS50923">
    <property type="entry name" value="SUSHI"/>
    <property type="match status" value="4"/>
</dbReference>
<dbReference type="CDD" id="cd00033">
    <property type="entry name" value="CCP"/>
    <property type="match status" value="3"/>
</dbReference>
<organism evidence="10 11">
    <name type="scientific">Sparus aurata</name>
    <name type="common">Gilthead sea bream</name>
    <dbReference type="NCBI Taxonomy" id="8175"/>
    <lineage>
        <taxon>Eukaryota</taxon>
        <taxon>Metazoa</taxon>
        <taxon>Chordata</taxon>
        <taxon>Craniata</taxon>
        <taxon>Vertebrata</taxon>
        <taxon>Euteleostomi</taxon>
        <taxon>Actinopterygii</taxon>
        <taxon>Neopterygii</taxon>
        <taxon>Teleostei</taxon>
        <taxon>Neoteleostei</taxon>
        <taxon>Acanthomorphata</taxon>
        <taxon>Eupercaria</taxon>
        <taxon>Spariformes</taxon>
        <taxon>Sparidae</taxon>
        <taxon>Sparus</taxon>
    </lineage>
</organism>
<reference evidence="10" key="1">
    <citation type="submission" date="2021-04" db="EMBL/GenBank/DDBJ databases">
        <authorList>
            <consortium name="Wellcome Sanger Institute Data Sharing"/>
        </authorList>
    </citation>
    <scope>NUCLEOTIDE SEQUENCE [LARGE SCALE GENOMIC DNA]</scope>
</reference>
<dbReference type="OMA" id="CENDGRW"/>
<evidence type="ECO:0000256" key="7">
    <source>
        <dbReference type="ARBA" id="ARBA00023180"/>
    </source>
</evidence>
<name>A0A671Y6J3_SPAAU</name>
<keyword evidence="2" id="KW-0964">Secreted</keyword>
<dbReference type="SMART" id="SM00032">
    <property type="entry name" value="CCP"/>
    <property type="match status" value="4"/>
</dbReference>
<evidence type="ECO:0000256" key="3">
    <source>
        <dbReference type="ARBA" id="ARBA00022659"/>
    </source>
</evidence>
<dbReference type="InterPro" id="IPR000436">
    <property type="entry name" value="Sushi_SCR_CCP_dom"/>
</dbReference>
<evidence type="ECO:0000256" key="5">
    <source>
        <dbReference type="ARBA" id="ARBA00022737"/>
    </source>
</evidence>
<keyword evidence="7" id="KW-0325">Glycoprotein</keyword>
<keyword evidence="5" id="KW-0677">Repeat</keyword>
<dbReference type="Ensembl" id="ENSSAUT00010059607.1">
    <property type="protein sequence ID" value="ENSSAUP00010056751.1"/>
    <property type="gene ID" value="ENSSAUG00010023247.1"/>
</dbReference>
<dbReference type="SUPFAM" id="SSF57535">
    <property type="entry name" value="Complement control module/SCR domain"/>
    <property type="match status" value="4"/>
</dbReference>
<dbReference type="PANTHER" id="PTHR19325:SF570">
    <property type="entry name" value="COMPLEMENT COMPONENT 4 BINDING PROTEIN, MEMBRANE"/>
    <property type="match status" value="1"/>
</dbReference>
<feature type="domain" description="Sushi" evidence="9">
    <location>
        <begin position="93"/>
        <end position="149"/>
    </location>
</feature>
<keyword evidence="11" id="KW-1185">Reference proteome</keyword>
<feature type="disulfide bond" evidence="8">
    <location>
        <begin position="240"/>
        <end position="267"/>
    </location>
</feature>
<evidence type="ECO:0000256" key="1">
    <source>
        <dbReference type="ARBA" id="ARBA00004613"/>
    </source>
</evidence>
<dbReference type="GeneTree" id="ENSGT00940000154967"/>
<accession>A0A671Y6J3</accession>
<reference evidence="10" key="3">
    <citation type="submission" date="2025-09" db="UniProtKB">
        <authorList>
            <consortium name="Ensembl"/>
        </authorList>
    </citation>
    <scope>IDENTIFICATION</scope>
</reference>
<comment type="subcellular location">
    <subcellularLocation>
        <location evidence="1">Secreted</location>
    </subcellularLocation>
</comment>
<dbReference type="Gene3D" id="2.10.70.10">
    <property type="entry name" value="Complement Module, domain 1"/>
    <property type="match status" value="4"/>
</dbReference>
<feature type="domain" description="Sushi" evidence="9">
    <location>
        <begin position="210"/>
        <end position="269"/>
    </location>
</feature>
<dbReference type="AlphaFoldDB" id="A0A671Y6J3"/>